<sequence>MARPLSDEKRDSLLDSTAAAVASSGIAASTLSIATAAGVAEGTLFRYFPTKDDLLNALYVELKSDLISFLIEDLPRAHTQTQFRHLWDRYIDWGTNFPKKHEALRQLEVSHKISDAALNASQAMSRELQSLVEAGFASGTLRIQPVLFLWGVIQSIASLVLETFARDESTIGECKDLGWETLWGAIAVHKP</sequence>
<proteinExistence type="predicted"/>
<comment type="caution">
    <text evidence="4">The sequence shown here is derived from an EMBL/GenBank/DDBJ whole genome shotgun (WGS) entry which is preliminary data.</text>
</comment>
<dbReference type="GO" id="GO:0003677">
    <property type="term" value="F:DNA binding"/>
    <property type="evidence" value="ECO:0007669"/>
    <property type="project" value="UniProtKB-UniRule"/>
</dbReference>
<reference evidence="4 5" key="1">
    <citation type="submission" date="2020-04" db="EMBL/GenBank/DDBJ databases">
        <title>Sphingobium sp. AR-3-1 isolated from Arctic soil.</title>
        <authorList>
            <person name="Dahal R.H."/>
            <person name="Chaudhary D.K."/>
        </authorList>
    </citation>
    <scope>NUCLEOTIDE SEQUENCE [LARGE SCALE GENOMIC DNA]</scope>
    <source>
        <strain evidence="4 5">AR-3-1</strain>
    </source>
</reference>
<name>A0A7X9WXL2_9SPHN</name>
<dbReference type="SUPFAM" id="SSF46689">
    <property type="entry name" value="Homeodomain-like"/>
    <property type="match status" value="1"/>
</dbReference>
<dbReference type="InterPro" id="IPR023772">
    <property type="entry name" value="DNA-bd_HTH_TetR-type_CS"/>
</dbReference>
<dbReference type="Pfam" id="PF00440">
    <property type="entry name" value="TetR_N"/>
    <property type="match status" value="1"/>
</dbReference>
<dbReference type="PANTHER" id="PTHR30055">
    <property type="entry name" value="HTH-TYPE TRANSCRIPTIONAL REGULATOR RUTR"/>
    <property type="match status" value="1"/>
</dbReference>
<feature type="DNA-binding region" description="H-T-H motif" evidence="2">
    <location>
        <begin position="29"/>
        <end position="48"/>
    </location>
</feature>
<dbReference type="PRINTS" id="PR00455">
    <property type="entry name" value="HTHTETR"/>
</dbReference>
<evidence type="ECO:0000256" key="2">
    <source>
        <dbReference type="PROSITE-ProRule" id="PRU00335"/>
    </source>
</evidence>
<dbReference type="EMBL" id="JABBFV010000013">
    <property type="protein sequence ID" value="NML11735.1"/>
    <property type="molecule type" value="Genomic_DNA"/>
</dbReference>
<feature type="domain" description="HTH tetR-type" evidence="3">
    <location>
        <begin position="7"/>
        <end position="66"/>
    </location>
</feature>
<dbReference type="Gene3D" id="1.10.357.10">
    <property type="entry name" value="Tetracycline Repressor, domain 2"/>
    <property type="match status" value="1"/>
</dbReference>
<dbReference type="PANTHER" id="PTHR30055:SF222">
    <property type="entry name" value="REGULATORY PROTEIN"/>
    <property type="match status" value="1"/>
</dbReference>
<gene>
    <name evidence="4" type="ORF">HHL08_16530</name>
</gene>
<dbReference type="Proteomes" id="UP000519023">
    <property type="component" value="Unassembled WGS sequence"/>
</dbReference>
<evidence type="ECO:0000313" key="4">
    <source>
        <dbReference type="EMBL" id="NML11735.1"/>
    </source>
</evidence>
<protein>
    <submittedName>
        <fullName evidence="4">TetR/AcrR family transcriptional regulator</fullName>
    </submittedName>
</protein>
<evidence type="ECO:0000313" key="5">
    <source>
        <dbReference type="Proteomes" id="UP000519023"/>
    </source>
</evidence>
<dbReference type="InterPro" id="IPR050109">
    <property type="entry name" value="HTH-type_TetR-like_transc_reg"/>
</dbReference>
<keyword evidence="1 2" id="KW-0238">DNA-binding</keyword>
<dbReference type="InterPro" id="IPR009057">
    <property type="entry name" value="Homeodomain-like_sf"/>
</dbReference>
<dbReference type="PROSITE" id="PS50977">
    <property type="entry name" value="HTH_TETR_2"/>
    <property type="match status" value="1"/>
</dbReference>
<evidence type="ECO:0000259" key="3">
    <source>
        <dbReference type="PROSITE" id="PS50977"/>
    </source>
</evidence>
<dbReference type="InterPro" id="IPR001647">
    <property type="entry name" value="HTH_TetR"/>
</dbReference>
<dbReference type="RefSeq" id="WP_169574176.1">
    <property type="nucleotide sequence ID" value="NZ_JABBFV010000013.1"/>
</dbReference>
<organism evidence="4 5">
    <name type="scientific">Sphingobium psychrophilum</name>
    <dbReference type="NCBI Taxonomy" id="2728834"/>
    <lineage>
        <taxon>Bacteria</taxon>
        <taxon>Pseudomonadati</taxon>
        <taxon>Pseudomonadota</taxon>
        <taxon>Alphaproteobacteria</taxon>
        <taxon>Sphingomonadales</taxon>
        <taxon>Sphingomonadaceae</taxon>
        <taxon>Sphingobium</taxon>
    </lineage>
</organism>
<keyword evidence="5" id="KW-1185">Reference proteome</keyword>
<dbReference type="AlphaFoldDB" id="A0A7X9WXL2"/>
<evidence type="ECO:0000256" key="1">
    <source>
        <dbReference type="ARBA" id="ARBA00023125"/>
    </source>
</evidence>
<accession>A0A7X9WXL2</accession>
<dbReference type="PROSITE" id="PS01081">
    <property type="entry name" value="HTH_TETR_1"/>
    <property type="match status" value="1"/>
</dbReference>